<keyword evidence="3" id="KW-1185">Reference proteome</keyword>
<protein>
    <recommendedName>
        <fullName evidence="4">Flagellar FliJ protein</fullName>
    </recommendedName>
</protein>
<reference evidence="2 3" key="1">
    <citation type="journal article" date="2015" name="G3 (Bethesda)">
        <title>Insights into Ongoing Evolution of the Hexachlorocyclohexane Catabolic Pathway from Comparative Genomics of Ten Sphingomonadaceae Strains.</title>
        <authorList>
            <person name="Pearce S.L."/>
            <person name="Oakeshott J.G."/>
            <person name="Pandey G."/>
        </authorList>
    </citation>
    <scope>NUCLEOTIDE SEQUENCE [LARGE SCALE GENOMIC DNA]</scope>
    <source>
        <strain evidence="2 3">LL02</strain>
    </source>
</reference>
<dbReference type="PATRIC" id="fig|1114963.3.peg.3691"/>
<accession>A0A0J7XKX9</accession>
<dbReference type="AlphaFoldDB" id="A0A0J7XKX9"/>
<dbReference type="InterPro" id="IPR053716">
    <property type="entry name" value="Flag_assembly_chemotaxis_eff"/>
</dbReference>
<proteinExistence type="predicted"/>
<organism evidence="2 3">
    <name type="scientific">Novosphingobium barchaimii LL02</name>
    <dbReference type="NCBI Taxonomy" id="1114963"/>
    <lineage>
        <taxon>Bacteria</taxon>
        <taxon>Pseudomonadati</taxon>
        <taxon>Pseudomonadota</taxon>
        <taxon>Alphaproteobacteria</taxon>
        <taxon>Sphingomonadales</taxon>
        <taxon>Sphingomonadaceae</taxon>
        <taxon>Novosphingobium</taxon>
    </lineage>
</organism>
<dbReference type="RefSeq" id="WP_059152726.1">
    <property type="nucleotide sequence ID" value="NZ_KQ130456.1"/>
</dbReference>
<dbReference type="Proteomes" id="UP000052268">
    <property type="component" value="Unassembled WGS sequence"/>
</dbReference>
<name>A0A0J7XKX9_9SPHN</name>
<evidence type="ECO:0000256" key="1">
    <source>
        <dbReference type="SAM" id="Coils"/>
    </source>
</evidence>
<dbReference type="OrthoDB" id="7505350at2"/>
<evidence type="ECO:0000313" key="2">
    <source>
        <dbReference type="EMBL" id="KMS52651.1"/>
    </source>
</evidence>
<gene>
    <name evidence="2" type="ORF">V474_24185</name>
</gene>
<comment type="caution">
    <text evidence="2">The sequence shown here is derived from an EMBL/GenBank/DDBJ whole genome shotgun (WGS) entry which is preliminary data.</text>
</comment>
<sequence>MKTPYDAAMRVRQRELDEVSTAIRTETGTLSVLEHERERLRAALRSEAQVAAELTLCSLAWQGRMRGQGRELGVLQAQVQERIEQLREVAIDAYGTLRSIETAAEDYRRDAARLEASAEQSASDDLGAVAFIKARRSIRRENPR</sequence>
<evidence type="ECO:0000313" key="3">
    <source>
        <dbReference type="Proteomes" id="UP000052268"/>
    </source>
</evidence>
<keyword evidence="1" id="KW-0175">Coiled coil</keyword>
<dbReference type="Gene3D" id="1.10.287.1700">
    <property type="match status" value="1"/>
</dbReference>
<dbReference type="EMBL" id="JACU01000008">
    <property type="protein sequence ID" value="KMS52651.1"/>
    <property type="molecule type" value="Genomic_DNA"/>
</dbReference>
<feature type="coiled-coil region" evidence="1">
    <location>
        <begin position="97"/>
        <end position="124"/>
    </location>
</feature>
<evidence type="ECO:0008006" key="4">
    <source>
        <dbReference type="Google" id="ProtNLM"/>
    </source>
</evidence>